<proteinExistence type="predicted"/>
<comment type="caution">
    <text evidence="2">The sequence shown here is derived from an EMBL/GenBank/DDBJ whole genome shotgun (WGS) entry which is preliminary data.</text>
</comment>
<name>A0AA47PCM8_MERPO</name>
<sequence>MAIASASLAIPCLLSCNSATNGTSSPSSAPPHSPVEAEKAAATIQNHFRRFQEKKQQNK</sequence>
<gene>
    <name evidence="2" type="ORF">N1851_002984</name>
</gene>
<accession>A0AA47PCM8</accession>
<feature type="region of interest" description="Disordered" evidence="1">
    <location>
        <begin position="20"/>
        <end position="40"/>
    </location>
</feature>
<dbReference type="EMBL" id="JAOPHQ010000364">
    <property type="protein sequence ID" value="KAK0154702.1"/>
    <property type="molecule type" value="Genomic_DNA"/>
</dbReference>
<organism evidence="2 3">
    <name type="scientific">Merluccius polli</name>
    <name type="common">Benguela hake</name>
    <name type="synonym">Merluccius cadenati</name>
    <dbReference type="NCBI Taxonomy" id="89951"/>
    <lineage>
        <taxon>Eukaryota</taxon>
        <taxon>Metazoa</taxon>
        <taxon>Chordata</taxon>
        <taxon>Craniata</taxon>
        <taxon>Vertebrata</taxon>
        <taxon>Euteleostomi</taxon>
        <taxon>Actinopterygii</taxon>
        <taxon>Neopterygii</taxon>
        <taxon>Teleostei</taxon>
        <taxon>Neoteleostei</taxon>
        <taxon>Acanthomorphata</taxon>
        <taxon>Zeiogadaria</taxon>
        <taxon>Gadariae</taxon>
        <taxon>Gadiformes</taxon>
        <taxon>Gadoidei</taxon>
        <taxon>Merlucciidae</taxon>
        <taxon>Merluccius</taxon>
    </lineage>
</organism>
<dbReference type="AlphaFoldDB" id="A0AA47PCM8"/>
<evidence type="ECO:0000313" key="2">
    <source>
        <dbReference type="EMBL" id="KAK0154702.1"/>
    </source>
</evidence>
<dbReference type="Proteomes" id="UP001174136">
    <property type="component" value="Unassembled WGS sequence"/>
</dbReference>
<reference evidence="2" key="1">
    <citation type="journal article" date="2023" name="Front. Mar. Sci.">
        <title>A new Merluccius polli reference genome to investigate the effects of global change in West African waters.</title>
        <authorList>
            <person name="Mateo J.L."/>
            <person name="Blanco-Fernandez C."/>
            <person name="Garcia-Vazquez E."/>
            <person name="Machado-Schiaffino G."/>
        </authorList>
    </citation>
    <scope>NUCLEOTIDE SEQUENCE</scope>
    <source>
        <strain evidence="2">C29</strain>
        <tissue evidence="2">Fin</tissue>
    </source>
</reference>
<protein>
    <submittedName>
        <fullName evidence="2">Uncharacterized protein</fullName>
    </submittedName>
</protein>
<evidence type="ECO:0000313" key="3">
    <source>
        <dbReference type="Proteomes" id="UP001174136"/>
    </source>
</evidence>
<keyword evidence="3" id="KW-1185">Reference proteome</keyword>
<evidence type="ECO:0000256" key="1">
    <source>
        <dbReference type="SAM" id="MobiDB-lite"/>
    </source>
</evidence>